<name>A0A329YN28_RHITR</name>
<proteinExistence type="predicted"/>
<gene>
    <name evidence="1" type="ORF">DQ393_06210</name>
</gene>
<reference evidence="1 2" key="1">
    <citation type="submission" date="2018-06" db="EMBL/GenBank/DDBJ databases">
        <title>Whole Genome Sequence of an efficient microsymbiont, Rhizobium tropici.</title>
        <authorList>
            <person name="Srinivasan R."/>
            <person name="Singh H.V."/>
            <person name="Srivastava R."/>
            <person name="Kumari B."/>
            <person name="Radhakrishna A."/>
        </authorList>
    </citation>
    <scope>NUCLEOTIDE SEQUENCE [LARGE SCALE GENOMIC DNA]</scope>
    <source>
        <strain evidence="1 2">IGFRI Rhizo-19</strain>
    </source>
</reference>
<accession>A0A329YN28</accession>
<dbReference type="RefSeq" id="WP_112340916.1">
    <property type="nucleotide sequence ID" value="NZ_QMKK01000022.1"/>
</dbReference>
<dbReference type="OrthoDB" id="9942736at2"/>
<dbReference type="EMBL" id="QMKK01000022">
    <property type="protein sequence ID" value="RAX42430.1"/>
    <property type="molecule type" value="Genomic_DNA"/>
</dbReference>
<evidence type="ECO:0000313" key="2">
    <source>
        <dbReference type="Proteomes" id="UP000251205"/>
    </source>
</evidence>
<organism evidence="1 2">
    <name type="scientific">Rhizobium tropici</name>
    <dbReference type="NCBI Taxonomy" id="398"/>
    <lineage>
        <taxon>Bacteria</taxon>
        <taxon>Pseudomonadati</taxon>
        <taxon>Pseudomonadota</taxon>
        <taxon>Alphaproteobacteria</taxon>
        <taxon>Hyphomicrobiales</taxon>
        <taxon>Rhizobiaceae</taxon>
        <taxon>Rhizobium/Agrobacterium group</taxon>
        <taxon>Rhizobium</taxon>
    </lineage>
</organism>
<evidence type="ECO:0000313" key="1">
    <source>
        <dbReference type="EMBL" id="RAX42430.1"/>
    </source>
</evidence>
<comment type="caution">
    <text evidence="1">The sequence shown here is derived from an EMBL/GenBank/DDBJ whole genome shotgun (WGS) entry which is preliminary data.</text>
</comment>
<protein>
    <submittedName>
        <fullName evidence="1">Uncharacterized protein</fullName>
    </submittedName>
</protein>
<dbReference type="Proteomes" id="UP000251205">
    <property type="component" value="Unassembled WGS sequence"/>
</dbReference>
<sequence>MKTKIVSAEDKRDIKLAIDKTLEFGSMSDEQILDLGISPESLARNRNAIAAGIRASGIQFAA</sequence>
<dbReference type="AlphaFoldDB" id="A0A329YN28"/>